<feature type="compositionally biased region" description="Polar residues" evidence="1">
    <location>
        <begin position="39"/>
        <end position="52"/>
    </location>
</feature>
<reference evidence="2 3" key="1">
    <citation type="submission" date="2019-03" db="EMBL/GenBank/DDBJ databases">
        <title>Single cell metagenomics reveals metabolic interactions within the superorganism composed of flagellate Streblomastix strix and complex community of Bacteroidetes bacteria on its surface.</title>
        <authorList>
            <person name="Treitli S.C."/>
            <person name="Kolisko M."/>
            <person name="Husnik F."/>
            <person name="Keeling P."/>
            <person name="Hampl V."/>
        </authorList>
    </citation>
    <scope>NUCLEOTIDE SEQUENCE [LARGE SCALE GENOMIC DNA]</scope>
    <source>
        <strain evidence="2">ST1C</strain>
    </source>
</reference>
<protein>
    <submittedName>
        <fullName evidence="2">Uncharacterized protein</fullName>
    </submittedName>
</protein>
<dbReference type="EMBL" id="SNRW01024084">
    <property type="protein sequence ID" value="KAA6362525.1"/>
    <property type="molecule type" value="Genomic_DNA"/>
</dbReference>
<evidence type="ECO:0000256" key="1">
    <source>
        <dbReference type="SAM" id="MobiDB-lite"/>
    </source>
</evidence>
<gene>
    <name evidence="2" type="ORF">EZS28_041947</name>
</gene>
<sequence length="171" mass="19216">MKMQQLPFASQSMSQTFSQTMPQAGLKQSQQLQSSNQKGASKQTTVPKQAQLTLGKEREEHDSQQMEKVSNDEADSDSELGSDTRRGVNRGGLQINTSIINGIYQLGKCLSSGKTDIQNIRMEQNQRWKRYSNWSFAQLDFSRSSIAVRSNSEIQRISCTTTLNEEVCQTV</sequence>
<dbReference type="Proteomes" id="UP000324800">
    <property type="component" value="Unassembled WGS sequence"/>
</dbReference>
<feature type="compositionally biased region" description="Basic and acidic residues" evidence="1">
    <location>
        <begin position="55"/>
        <end position="71"/>
    </location>
</feature>
<comment type="caution">
    <text evidence="2">The sequence shown here is derived from an EMBL/GenBank/DDBJ whole genome shotgun (WGS) entry which is preliminary data.</text>
</comment>
<organism evidence="2 3">
    <name type="scientific">Streblomastix strix</name>
    <dbReference type="NCBI Taxonomy" id="222440"/>
    <lineage>
        <taxon>Eukaryota</taxon>
        <taxon>Metamonada</taxon>
        <taxon>Preaxostyla</taxon>
        <taxon>Oxymonadida</taxon>
        <taxon>Streblomastigidae</taxon>
        <taxon>Streblomastix</taxon>
    </lineage>
</organism>
<feature type="region of interest" description="Disordered" evidence="1">
    <location>
        <begin position="1"/>
        <end position="90"/>
    </location>
</feature>
<feature type="compositionally biased region" description="Low complexity" evidence="1">
    <location>
        <begin position="10"/>
        <end position="38"/>
    </location>
</feature>
<name>A0A5J4TYM7_9EUKA</name>
<accession>A0A5J4TYM7</accession>
<evidence type="ECO:0000313" key="2">
    <source>
        <dbReference type="EMBL" id="KAA6362525.1"/>
    </source>
</evidence>
<dbReference type="AlphaFoldDB" id="A0A5J4TYM7"/>
<proteinExistence type="predicted"/>
<evidence type="ECO:0000313" key="3">
    <source>
        <dbReference type="Proteomes" id="UP000324800"/>
    </source>
</evidence>